<dbReference type="Proteomes" id="UP000765509">
    <property type="component" value="Unassembled WGS sequence"/>
</dbReference>
<dbReference type="EMBL" id="AVOT02006176">
    <property type="protein sequence ID" value="MBW0480936.1"/>
    <property type="molecule type" value="Genomic_DNA"/>
</dbReference>
<keyword evidence="2" id="KW-1185">Reference proteome</keyword>
<name>A0A9Q3CDW6_9BASI</name>
<accession>A0A9Q3CDW6</accession>
<proteinExistence type="predicted"/>
<dbReference type="PANTHER" id="PTHR11439:SF463">
    <property type="entry name" value="REVERSE TRANSCRIPTASE TY1_COPIA-TYPE DOMAIN-CONTAINING PROTEIN"/>
    <property type="match status" value="1"/>
</dbReference>
<evidence type="ECO:0008006" key="3">
    <source>
        <dbReference type="Google" id="ProtNLM"/>
    </source>
</evidence>
<evidence type="ECO:0000313" key="1">
    <source>
        <dbReference type="EMBL" id="MBW0480936.1"/>
    </source>
</evidence>
<dbReference type="PANTHER" id="PTHR11439">
    <property type="entry name" value="GAG-POL-RELATED RETROTRANSPOSON"/>
    <property type="match status" value="1"/>
</dbReference>
<evidence type="ECO:0000313" key="2">
    <source>
        <dbReference type="Proteomes" id="UP000765509"/>
    </source>
</evidence>
<reference evidence="1" key="1">
    <citation type="submission" date="2021-03" db="EMBL/GenBank/DDBJ databases">
        <title>Draft genome sequence of rust myrtle Austropuccinia psidii MF-1, a brazilian biotype.</title>
        <authorList>
            <person name="Quecine M.C."/>
            <person name="Pachon D.M.R."/>
            <person name="Bonatelli M.L."/>
            <person name="Correr F.H."/>
            <person name="Franceschini L.M."/>
            <person name="Leite T.F."/>
            <person name="Margarido G.R.A."/>
            <person name="Almeida C.A."/>
            <person name="Ferrarezi J.A."/>
            <person name="Labate C.A."/>
        </authorList>
    </citation>
    <scope>NUCLEOTIDE SEQUENCE</scope>
    <source>
        <strain evidence="1">MF-1</strain>
    </source>
</reference>
<sequence>MINWLKDRLTLHQEDFCRNIFEEFRIENTTPIKTPAPLKIRKQLVLDSPPLDLHLIQKAIGMLTYLALHMHPDIAFMVNLLSQHVNATTVAWWQLVKHLIHYLCGTMSTGIKFTKDNSSVANLVGWEYSNYGSSGCPPWKFSPLWPFRTLSPPDPCVKTYPNIEF</sequence>
<dbReference type="AlphaFoldDB" id="A0A9Q3CDW6"/>
<dbReference type="OrthoDB" id="3344688at2759"/>
<organism evidence="1 2">
    <name type="scientific">Austropuccinia psidii MF-1</name>
    <dbReference type="NCBI Taxonomy" id="1389203"/>
    <lineage>
        <taxon>Eukaryota</taxon>
        <taxon>Fungi</taxon>
        <taxon>Dikarya</taxon>
        <taxon>Basidiomycota</taxon>
        <taxon>Pucciniomycotina</taxon>
        <taxon>Pucciniomycetes</taxon>
        <taxon>Pucciniales</taxon>
        <taxon>Sphaerophragmiaceae</taxon>
        <taxon>Austropuccinia</taxon>
    </lineage>
</organism>
<gene>
    <name evidence="1" type="ORF">O181_020651</name>
</gene>
<protein>
    <recommendedName>
        <fullName evidence="3">Reverse transcriptase Ty1/copia-type domain-containing protein</fullName>
    </recommendedName>
</protein>
<comment type="caution">
    <text evidence="1">The sequence shown here is derived from an EMBL/GenBank/DDBJ whole genome shotgun (WGS) entry which is preliminary data.</text>
</comment>